<evidence type="ECO:0008006" key="4">
    <source>
        <dbReference type="Google" id="ProtNLM"/>
    </source>
</evidence>
<proteinExistence type="predicted"/>
<dbReference type="RefSeq" id="WP_126381400.1">
    <property type="nucleotide sequence ID" value="NZ_LR134350.1"/>
</dbReference>
<gene>
    <name evidence="2" type="ORF">NCTC11636_00281</name>
</gene>
<dbReference type="Proteomes" id="UP000266895">
    <property type="component" value="Chromosome"/>
</dbReference>
<feature type="region of interest" description="Disordered" evidence="1">
    <location>
        <begin position="1"/>
        <end position="27"/>
    </location>
</feature>
<feature type="compositionally biased region" description="Basic residues" evidence="1">
    <location>
        <begin position="18"/>
        <end position="27"/>
    </location>
</feature>
<dbReference type="EMBL" id="LR134350">
    <property type="protein sequence ID" value="VEG25967.1"/>
    <property type="molecule type" value="Genomic_DNA"/>
</dbReference>
<dbReference type="KEGG" id="ahw:NCTC11636_00281"/>
<accession>A0A3S4V371</accession>
<dbReference type="AlphaFoldDB" id="A0A3S4V371"/>
<evidence type="ECO:0000313" key="3">
    <source>
        <dbReference type="Proteomes" id="UP000266895"/>
    </source>
</evidence>
<protein>
    <recommendedName>
        <fullName evidence="4">AbiEi antitoxin C-terminal domain-containing protein</fullName>
    </recommendedName>
</protein>
<keyword evidence="3" id="KW-1185">Reference proteome</keyword>
<sequence>MTASPHSGSPCPSPTPLRRARARPRRQHARVRTRAALSHALPRPLEPILTALPVDELEVLRTHLDDTLFVSVLGRLVPADVVASSPARAHFLSPLVPDGGVVVGAAALWVHTGRMPPEELTVSCTDGRRTAPSASVSRSRLPARDVVTLAGLRCSSLARAAVDVARTGPPALAVEAVLLARAAGLGRQDLGMALTGCAGADRQGRRRAQGILDALVAPGARAPDRIR</sequence>
<reference evidence="2 3" key="1">
    <citation type="submission" date="2018-12" db="EMBL/GenBank/DDBJ databases">
        <authorList>
            <consortium name="Pathogen Informatics"/>
        </authorList>
    </citation>
    <scope>NUCLEOTIDE SEQUENCE [LARGE SCALE GENOMIC DNA]</scope>
    <source>
        <strain evidence="2 3">NCTC11636</strain>
    </source>
</reference>
<name>A0A3S4V371_9ACTO</name>
<dbReference type="OrthoDB" id="3254844at2"/>
<evidence type="ECO:0000313" key="2">
    <source>
        <dbReference type="EMBL" id="VEG25967.1"/>
    </source>
</evidence>
<organism evidence="2 3">
    <name type="scientific">Actinomyces howellii</name>
    <dbReference type="NCBI Taxonomy" id="52771"/>
    <lineage>
        <taxon>Bacteria</taxon>
        <taxon>Bacillati</taxon>
        <taxon>Actinomycetota</taxon>
        <taxon>Actinomycetes</taxon>
        <taxon>Actinomycetales</taxon>
        <taxon>Actinomycetaceae</taxon>
        <taxon>Actinomyces</taxon>
    </lineage>
</organism>
<evidence type="ECO:0000256" key="1">
    <source>
        <dbReference type="SAM" id="MobiDB-lite"/>
    </source>
</evidence>